<dbReference type="RefSeq" id="WP_012455961.1">
    <property type="nucleotide sequence ID" value="NC_010725.1"/>
</dbReference>
<name>B1ZDV9_METPB</name>
<organism evidence="1 2">
    <name type="scientific">Methylorubrum populi (strain ATCC BAA-705 / NCIMB 13946 / BJ001)</name>
    <name type="common">Methylobacterium populi</name>
    <dbReference type="NCBI Taxonomy" id="441620"/>
    <lineage>
        <taxon>Bacteria</taxon>
        <taxon>Pseudomonadati</taxon>
        <taxon>Pseudomonadota</taxon>
        <taxon>Alphaproteobacteria</taxon>
        <taxon>Hyphomicrobiales</taxon>
        <taxon>Methylobacteriaceae</taxon>
        <taxon>Methylorubrum</taxon>
    </lineage>
</organism>
<dbReference type="Proteomes" id="UP000007136">
    <property type="component" value="Chromosome"/>
</dbReference>
<proteinExistence type="predicted"/>
<dbReference type="eggNOG" id="ENOG5030Y7H">
    <property type="taxonomic scope" value="Bacteria"/>
</dbReference>
<dbReference type="HOGENOM" id="CLU_2880745_0_0_5"/>
<accession>B1ZDV9</accession>
<gene>
    <name evidence="1" type="ordered locus">Mpop_4246</name>
</gene>
<sequence>MIVICTVTGFFVFACQSPDPTPSAARFCRTMTAPVLYSAKDTAETRRQLRSLNAKHRALCGGS</sequence>
<dbReference type="EMBL" id="CP001029">
    <property type="protein sequence ID" value="ACB82352.1"/>
    <property type="molecule type" value="Genomic_DNA"/>
</dbReference>
<dbReference type="KEGG" id="mpo:Mpop_4246"/>
<reference evidence="1" key="1">
    <citation type="submission" date="2008-04" db="EMBL/GenBank/DDBJ databases">
        <title>Complete sequence of chromosome of Methylobacterium populi BJ001.</title>
        <authorList>
            <consortium name="US DOE Joint Genome Institute"/>
            <person name="Copeland A."/>
            <person name="Lucas S."/>
            <person name="Lapidus A."/>
            <person name="Glavina del Rio T."/>
            <person name="Dalin E."/>
            <person name="Tice H."/>
            <person name="Bruce D."/>
            <person name="Goodwin L."/>
            <person name="Pitluck S."/>
            <person name="Chertkov O."/>
            <person name="Brettin T."/>
            <person name="Detter J.C."/>
            <person name="Han C."/>
            <person name="Kuske C.R."/>
            <person name="Schmutz J."/>
            <person name="Larimer F."/>
            <person name="Land M."/>
            <person name="Hauser L."/>
            <person name="Kyrpides N."/>
            <person name="Mikhailova N."/>
            <person name="Marx C."/>
            <person name="Richardson P."/>
        </authorList>
    </citation>
    <scope>NUCLEOTIDE SEQUENCE [LARGE SCALE GENOMIC DNA]</scope>
    <source>
        <strain evidence="1">BJ001</strain>
    </source>
</reference>
<protein>
    <submittedName>
        <fullName evidence="1">Uncharacterized protein</fullName>
    </submittedName>
</protein>
<evidence type="ECO:0000313" key="1">
    <source>
        <dbReference type="EMBL" id="ACB82352.1"/>
    </source>
</evidence>
<evidence type="ECO:0000313" key="2">
    <source>
        <dbReference type="Proteomes" id="UP000007136"/>
    </source>
</evidence>
<dbReference type="AlphaFoldDB" id="B1ZDV9"/>
<dbReference type="OrthoDB" id="7998366at2"/>
<dbReference type="STRING" id="441620.Mpop_4246"/>